<proteinExistence type="predicted"/>
<dbReference type="AlphaFoldDB" id="A0A4D6KW34"/>
<dbReference type="Gene3D" id="3.40.50.720">
    <property type="entry name" value="NAD(P)-binding Rossmann-like Domain"/>
    <property type="match status" value="1"/>
</dbReference>
<protein>
    <submittedName>
        <fullName evidence="1">2-deoxy-D-gluconate 3-dehydrogenase</fullName>
    </submittedName>
</protein>
<evidence type="ECO:0000313" key="1">
    <source>
        <dbReference type="EMBL" id="QCD80595.1"/>
    </source>
</evidence>
<gene>
    <name evidence="1" type="ORF">DEO72_LG2g917</name>
</gene>
<dbReference type="EMBL" id="CP039346">
    <property type="protein sequence ID" value="QCD80595.1"/>
    <property type="molecule type" value="Genomic_DNA"/>
</dbReference>
<dbReference type="SUPFAM" id="SSF51735">
    <property type="entry name" value="NAD(P)-binding Rossmann-fold domains"/>
    <property type="match status" value="1"/>
</dbReference>
<dbReference type="PANTHER" id="PTHR44375:SF6">
    <property type="entry name" value="F28J7.36 PROTEIN"/>
    <property type="match status" value="1"/>
</dbReference>
<dbReference type="Proteomes" id="UP000501690">
    <property type="component" value="Linkage Group LG2"/>
</dbReference>
<dbReference type="Pfam" id="PF13561">
    <property type="entry name" value="adh_short_C2"/>
    <property type="match status" value="1"/>
</dbReference>
<dbReference type="CDD" id="cd05233">
    <property type="entry name" value="SDR_c"/>
    <property type="match status" value="1"/>
</dbReference>
<sequence>MLLSVYDLICNWLGDKDSSALIPIPIIDVSLLSSEREPQKLRSALTSAGCFQNHNLEWFQTSRFLTGPIAYHFEFFQKKNEGFLFGPRFLLILGSQQQNFVKCSKRLVLLGDESCLRSIAHKIMDSLSLSDRGTVQVVELNMEDQNESLFQHSVDQACQILGKLDAFVNCYSYEGKMQEHIELAESEFKKIVKINFMAAWFLLKAVGRRMRDFNAGGSVVFLTSILGAERGLYPGAAAYASVLAGVQQLVRASALEIGKYQIRVNAIARGLHLQDEFPLSVGRERAEKLVKEAAPLERWLDAKNDLASTVIYLISDGSRYMTGTTIYVDGAQSITRPRMRSFM</sequence>
<organism evidence="1 2">
    <name type="scientific">Vigna unguiculata</name>
    <name type="common">Cowpea</name>
    <dbReference type="NCBI Taxonomy" id="3917"/>
    <lineage>
        <taxon>Eukaryota</taxon>
        <taxon>Viridiplantae</taxon>
        <taxon>Streptophyta</taxon>
        <taxon>Embryophyta</taxon>
        <taxon>Tracheophyta</taxon>
        <taxon>Spermatophyta</taxon>
        <taxon>Magnoliopsida</taxon>
        <taxon>eudicotyledons</taxon>
        <taxon>Gunneridae</taxon>
        <taxon>Pentapetalae</taxon>
        <taxon>rosids</taxon>
        <taxon>fabids</taxon>
        <taxon>Fabales</taxon>
        <taxon>Fabaceae</taxon>
        <taxon>Papilionoideae</taxon>
        <taxon>50 kb inversion clade</taxon>
        <taxon>NPAAA clade</taxon>
        <taxon>indigoferoid/millettioid clade</taxon>
        <taxon>Phaseoleae</taxon>
        <taxon>Vigna</taxon>
    </lineage>
</organism>
<reference evidence="1 2" key="1">
    <citation type="submission" date="2019-04" db="EMBL/GenBank/DDBJ databases">
        <title>An improved genome assembly and genetic linkage map for asparagus bean, Vigna unguiculata ssp. sesquipedialis.</title>
        <authorList>
            <person name="Xia Q."/>
            <person name="Zhang R."/>
            <person name="Dong Y."/>
        </authorList>
    </citation>
    <scope>NUCLEOTIDE SEQUENCE [LARGE SCALE GENOMIC DNA]</scope>
    <source>
        <tissue evidence="1">Leaf</tissue>
    </source>
</reference>
<accession>A0A4D6KW34</accession>
<dbReference type="InterPro" id="IPR002347">
    <property type="entry name" value="SDR_fam"/>
</dbReference>
<dbReference type="InterPro" id="IPR036291">
    <property type="entry name" value="NAD(P)-bd_dom_sf"/>
</dbReference>
<keyword evidence="2" id="KW-1185">Reference proteome</keyword>
<name>A0A4D6KW34_VIGUN</name>
<evidence type="ECO:0000313" key="2">
    <source>
        <dbReference type="Proteomes" id="UP000501690"/>
    </source>
</evidence>
<dbReference type="PRINTS" id="PR00081">
    <property type="entry name" value="GDHRDH"/>
</dbReference>
<dbReference type="PANTHER" id="PTHR44375">
    <property type="entry name" value="BETA-KETOACYL-ACP REDUCTASE-LIKE PROTEIN-RELATED"/>
    <property type="match status" value="1"/>
</dbReference>